<protein>
    <submittedName>
        <fullName evidence="1">Uncharacterized protein</fullName>
    </submittedName>
</protein>
<dbReference type="EMBL" id="OU893354">
    <property type="protein sequence ID" value="CAG9790708.1"/>
    <property type="molecule type" value="Genomic_DNA"/>
</dbReference>
<dbReference type="OrthoDB" id="10052789at2759"/>
<sequence length="139" mass="15300">MHYLSARYKLGTDDQCLTFSEERGLILSTKNCRRHRKPMSLLKSKGAVGAFLCKINTCRSSASEGESSNAGSTSILKSSVLVNFTSALGLITDDLDVDGLLQGPGIDVDANDLFPVKEKRRGKKRKFNENDIIMERSTN</sequence>
<reference evidence="1" key="1">
    <citation type="submission" date="2021-12" db="EMBL/GenBank/DDBJ databases">
        <authorList>
            <person name="King R."/>
        </authorList>
    </citation>
    <scope>NUCLEOTIDE SEQUENCE</scope>
</reference>
<reference evidence="1" key="2">
    <citation type="submission" date="2022-10" db="EMBL/GenBank/DDBJ databases">
        <authorList>
            <consortium name="ENA_rothamsted_submissions"/>
            <consortium name="culmorum"/>
            <person name="King R."/>
        </authorList>
    </citation>
    <scope>NUCLEOTIDE SEQUENCE</scope>
</reference>
<evidence type="ECO:0000313" key="2">
    <source>
        <dbReference type="Proteomes" id="UP001153714"/>
    </source>
</evidence>
<name>A0A9N9WH85_9NEOP</name>
<dbReference type="AlphaFoldDB" id="A0A9N9WH85"/>
<keyword evidence="2" id="KW-1185">Reference proteome</keyword>
<proteinExistence type="predicted"/>
<evidence type="ECO:0000313" key="1">
    <source>
        <dbReference type="EMBL" id="CAG9790708.1"/>
    </source>
</evidence>
<accession>A0A9N9WH85</accession>
<organism evidence="1 2">
    <name type="scientific">Diatraea saccharalis</name>
    <name type="common">sugarcane borer</name>
    <dbReference type="NCBI Taxonomy" id="40085"/>
    <lineage>
        <taxon>Eukaryota</taxon>
        <taxon>Metazoa</taxon>
        <taxon>Ecdysozoa</taxon>
        <taxon>Arthropoda</taxon>
        <taxon>Hexapoda</taxon>
        <taxon>Insecta</taxon>
        <taxon>Pterygota</taxon>
        <taxon>Neoptera</taxon>
        <taxon>Endopterygota</taxon>
        <taxon>Lepidoptera</taxon>
        <taxon>Glossata</taxon>
        <taxon>Ditrysia</taxon>
        <taxon>Pyraloidea</taxon>
        <taxon>Crambidae</taxon>
        <taxon>Crambinae</taxon>
        <taxon>Diatraea</taxon>
    </lineage>
</organism>
<dbReference type="Proteomes" id="UP001153714">
    <property type="component" value="Chromosome 23"/>
</dbReference>
<gene>
    <name evidence="1" type="ORF">DIATSA_LOCUS8369</name>
</gene>